<sequence>MLTLGLIVTACNTAQVPKDTTPPTVTFSSNTTLINQLNTEVEFSVVAVEKESTISKVEIFEGDKLLGTATLSGDKYTFKTKIATKGQHTFKVRVTNGAGLKTESVLIVTADPDAPTVAATTATPVITSVPKLVEMNITASDQDGTITKVQVFAANDLQNPLGDALPKGNGYVFPYQIQTSGVHQFVVKATDNAGNVGQSQALVILADGTPPTGTLTASASLVNVFPTKVTLNASVADPETNVSKVEFYEGLTLIGTDTTAPYTVDHVVSTSGNKAYIARIYNGADATFDTQKVIVDVDLLPAVQLEANSNIVDAPGVTQLVATASDDIGIAKVEFYEGDVKLGEDTQKPYILNYQATTVGPKEVIARAIDTRGQAVNSVAATFTVKDSTPPVVSLKVGNWDGQVPTLKDAPLVLEADSFDPESGIEKVEFYLGDKLVGTDATAPYTADVQLTGDQVGNLVLTARAYNKEGLTQQSAEVYTSAFNPGPSFKSVNFSSNRIYLGDPFTVNVEVEDRDSIARVELLDWWTDKVLVTDTSAPYSLEYAPAKVGNQPFVVRAYDQHGNANTYWVTFVEVMDPTVPTVLLQGSSSESSTIKLPGSLTLTANASVKKGNITKVEFYKWGVLLGEDATAPYEYTDTFPLETQGNWNSHQYQAVVYTDLSKTASSNTFYINTEYPW</sequence>
<dbReference type="InterPro" id="IPR013783">
    <property type="entry name" value="Ig-like_fold"/>
</dbReference>
<keyword evidence="2" id="KW-1185">Reference proteome</keyword>
<organism evidence="1 2">
    <name type="scientific">Deinococcus cellulosilyticus (strain DSM 18568 / NBRC 106333 / KACC 11606 / 5516J-15)</name>
    <dbReference type="NCBI Taxonomy" id="1223518"/>
    <lineage>
        <taxon>Bacteria</taxon>
        <taxon>Thermotogati</taxon>
        <taxon>Deinococcota</taxon>
        <taxon>Deinococci</taxon>
        <taxon>Deinococcales</taxon>
        <taxon>Deinococcaceae</taxon>
        <taxon>Deinococcus</taxon>
    </lineage>
</organism>
<evidence type="ECO:0000313" key="1">
    <source>
        <dbReference type="EMBL" id="GEM45222.1"/>
    </source>
</evidence>
<proteinExistence type="predicted"/>
<dbReference type="Gene3D" id="2.60.40.10">
    <property type="entry name" value="Immunoglobulins"/>
    <property type="match status" value="7"/>
</dbReference>
<dbReference type="EMBL" id="BJXB01000003">
    <property type="protein sequence ID" value="GEM45222.1"/>
    <property type="molecule type" value="Genomic_DNA"/>
</dbReference>
<dbReference type="Proteomes" id="UP000321306">
    <property type="component" value="Unassembled WGS sequence"/>
</dbReference>
<reference evidence="1 2" key="1">
    <citation type="submission" date="2019-07" db="EMBL/GenBank/DDBJ databases">
        <title>Whole genome shotgun sequence of Deinococcus cellulosilyticus NBRC 106333.</title>
        <authorList>
            <person name="Hosoyama A."/>
            <person name="Uohara A."/>
            <person name="Ohji S."/>
            <person name="Ichikawa N."/>
        </authorList>
    </citation>
    <scope>NUCLEOTIDE SEQUENCE [LARGE SCALE GENOMIC DNA]</scope>
    <source>
        <strain evidence="1 2">NBRC 106333</strain>
    </source>
</reference>
<evidence type="ECO:0000313" key="2">
    <source>
        <dbReference type="Proteomes" id="UP000321306"/>
    </source>
</evidence>
<dbReference type="Pfam" id="PF17957">
    <property type="entry name" value="Big_7"/>
    <property type="match status" value="4"/>
</dbReference>
<comment type="caution">
    <text evidence="1">The sequence shown here is derived from an EMBL/GenBank/DDBJ whole genome shotgun (WGS) entry which is preliminary data.</text>
</comment>
<protein>
    <submittedName>
        <fullName evidence="1">Uncharacterized protein</fullName>
    </submittedName>
</protein>
<gene>
    <name evidence="1" type="ORF">DC3_08570</name>
</gene>
<dbReference type="AlphaFoldDB" id="A0A511MXA7"/>
<name>A0A511MXA7_DEIC1</name>
<accession>A0A511MXA7</accession>